<protein>
    <submittedName>
        <fullName evidence="3">Efflux RND transporter periplasmic adaptor subunit</fullName>
    </submittedName>
</protein>
<comment type="similarity">
    <text evidence="1">Belongs to the membrane fusion protein (MFP) (TC 8.A.1) family.</text>
</comment>
<dbReference type="RefSeq" id="WP_265677244.1">
    <property type="nucleotide sequence ID" value="NZ_JAKRRY010000044.1"/>
</dbReference>
<proteinExistence type="inferred from homology"/>
<keyword evidence="4" id="KW-1185">Reference proteome</keyword>
<dbReference type="Gene3D" id="2.40.420.20">
    <property type="match status" value="1"/>
</dbReference>
<name>A0A9X3CSK4_9VIBR</name>
<reference evidence="3" key="1">
    <citation type="submission" date="2022-02" db="EMBL/GenBank/DDBJ databases">
        <title>Vibrio sp. nov, a new bacterium isolated from seawater.</title>
        <authorList>
            <person name="Yuan Y."/>
        </authorList>
    </citation>
    <scope>NUCLEOTIDE SEQUENCE</scope>
    <source>
        <strain evidence="3">ZSDZ65</strain>
    </source>
</reference>
<dbReference type="Gene3D" id="2.40.50.100">
    <property type="match status" value="1"/>
</dbReference>
<dbReference type="InterPro" id="IPR006143">
    <property type="entry name" value="RND_pump_MFP"/>
</dbReference>
<dbReference type="GO" id="GO:1990281">
    <property type="term" value="C:efflux pump complex"/>
    <property type="evidence" value="ECO:0007669"/>
    <property type="project" value="TreeGrafter"/>
</dbReference>
<gene>
    <name evidence="3" type="ORF">MD535_22020</name>
</gene>
<evidence type="ECO:0000313" key="4">
    <source>
        <dbReference type="Proteomes" id="UP001155587"/>
    </source>
</evidence>
<feature type="coiled-coil region" evidence="2">
    <location>
        <begin position="91"/>
        <end position="149"/>
    </location>
</feature>
<dbReference type="PANTHER" id="PTHR30469:SF20">
    <property type="entry name" value="EFFLUX RND TRANSPORTER PERIPLASMIC ADAPTOR SUBUNIT"/>
    <property type="match status" value="1"/>
</dbReference>
<comment type="caution">
    <text evidence="3">The sequence shown here is derived from an EMBL/GenBank/DDBJ whole genome shotgun (WGS) entry which is preliminary data.</text>
</comment>
<evidence type="ECO:0000256" key="1">
    <source>
        <dbReference type="ARBA" id="ARBA00009477"/>
    </source>
</evidence>
<dbReference type="EMBL" id="JAKRRY010000044">
    <property type="protein sequence ID" value="MCW8348670.1"/>
    <property type="molecule type" value="Genomic_DNA"/>
</dbReference>
<dbReference type="Gene3D" id="2.40.30.170">
    <property type="match status" value="1"/>
</dbReference>
<dbReference type="PANTHER" id="PTHR30469">
    <property type="entry name" value="MULTIDRUG RESISTANCE PROTEIN MDTA"/>
    <property type="match status" value="1"/>
</dbReference>
<dbReference type="NCBIfam" id="TIGR01730">
    <property type="entry name" value="RND_mfp"/>
    <property type="match status" value="1"/>
</dbReference>
<accession>A0A9X3CSK4</accession>
<dbReference type="Gene3D" id="1.10.287.470">
    <property type="entry name" value="Helix hairpin bin"/>
    <property type="match status" value="1"/>
</dbReference>
<dbReference type="SUPFAM" id="SSF111369">
    <property type="entry name" value="HlyD-like secretion proteins"/>
    <property type="match status" value="1"/>
</dbReference>
<dbReference type="GO" id="GO:0015562">
    <property type="term" value="F:efflux transmembrane transporter activity"/>
    <property type="evidence" value="ECO:0007669"/>
    <property type="project" value="TreeGrafter"/>
</dbReference>
<keyword evidence="2" id="KW-0175">Coiled coil</keyword>
<evidence type="ECO:0000256" key="2">
    <source>
        <dbReference type="SAM" id="Coils"/>
    </source>
</evidence>
<sequence length="354" mass="39498">MRKVFFITLGLALLALQGCNSDVTTRNAAETMVASFHVSQPVSKQFREFRGQVVTAEQTNLAFRIRGEISHLLVKPGQSVKKGQVVAKLDDKKLQQQYRDAQAQFELATKQLRRGAELFAKDMISNSELDELTSNKQLAKAKYQNMQHQLQYTSLRAPFTGVVADVLKERFENTSPGETIVSVYQADKVYVKISLSDYILASITPDAQRNNYQPLAFFPDRDNGFTMQYLEHSSEPDAQSRAYELWLQMPQPKQTILPGASVSVHVDMVAAGLSSIQGYQLPMTALEPGTSASEFYVWKHIDGKAMRSLVHVDQVNSFGVIVDSGVMEGDVLIISSLRKLRDGELVTLKGSEEK</sequence>
<dbReference type="AlphaFoldDB" id="A0A9X3CSK4"/>
<evidence type="ECO:0000313" key="3">
    <source>
        <dbReference type="EMBL" id="MCW8348670.1"/>
    </source>
</evidence>
<dbReference type="PROSITE" id="PS51257">
    <property type="entry name" value="PROKAR_LIPOPROTEIN"/>
    <property type="match status" value="1"/>
</dbReference>
<organism evidence="3 4">
    <name type="scientific">Vibrio qingdaonensis</name>
    <dbReference type="NCBI Taxonomy" id="2829491"/>
    <lineage>
        <taxon>Bacteria</taxon>
        <taxon>Pseudomonadati</taxon>
        <taxon>Pseudomonadota</taxon>
        <taxon>Gammaproteobacteria</taxon>
        <taxon>Vibrionales</taxon>
        <taxon>Vibrionaceae</taxon>
        <taxon>Vibrio</taxon>
    </lineage>
</organism>
<dbReference type="Proteomes" id="UP001155587">
    <property type="component" value="Unassembled WGS sequence"/>
</dbReference>